<protein>
    <submittedName>
        <fullName evidence="3">Heterokaryon incompatibility protein-domain-containing protein</fullName>
    </submittedName>
</protein>
<dbReference type="AlphaFoldDB" id="A0A9P6CAT2"/>
<evidence type="ECO:0000259" key="2">
    <source>
        <dbReference type="Pfam" id="PF26640"/>
    </source>
</evidence>
<dbReference type="PANTHER" id="PTHR10622:SF10">
    <property type="entry name" value="HET DOMAIN-CONTAINING PROTEIN"/>
    <property type="match status" value="1"/>
</dbReference>
<feature type="domain" description="DUF8212" evidence="2">
    <location>
        <begin position="215"/>
        <end position="239"/>
    </location>
</feature>
<gene>
    <name evidence="3" type="ORF">BDZ94DRAFT_1286148</name>
</gene>
<dbReference type="InterPro" id="IPR058525">
    <property type="entry name" value="DUF8212"/>
</dbReference>
<dbReference type="InterPro" id="IPR010730">
    <property type="entry name" value="HET"/>
</dbReference>
<evidence type="ECO:0000313" key="4">
    <source>
        <dbReference type="Proteomes" id="UP000807353"/>
    </source>
</evidence>
<reference evidence="3" key="1">
    <citation type="submission" date="2020-11" db="EMBL/GenBank/DDBJ databases">
        <authorList>
            <consortium name="DOE Joint Genome Institute"/>
            <person name="Ahrendt S."/>
            <person name="Riley R."/>
            <person name="Andreopoulos W."/>
            <person name="Labutti K."/>
            <person name="Pangilinan J."/>
            <person name="Ruiz-Duenas F.J."/>
            <person name="Barrasa J.M."/>
            <person name="Sanchez-Garcia M."/>
            <person name="Camarero S."/>
            <person name="Miyauchi S."/>
            <person name="Serrano A."/>
            <person name="Linde D."/>
            <person name="Babiker R."/>
            <person name="Drula E."/>
            <person name="Ayuso-Fernandez I."/>
            <person name="Pacheco R."/>
            <person name="Padilla G."/>
            <person name="Ferreira P."/>
            <person name="Barriuso J."/>
            <person name="Kellner H."/>
            <person name="Castanera R."/>
            <person name="Alfaro M."/>
            <person name="Ramirez L."/>
            <person name="Pisabarro A.G."/>
            <person name="Kuo A."/>
            <person name="Tritt A."/>
            <person name="Lipzen A."/>
            <person name="He G."/>
            <person name="Yan M."/>
            <person name="Ng V."/>
            <person name="Cullen D."/>
            <person name="Martin F."/>
            <person name="Rosso M.-N."/>
            <person name="Henrissat B."/>
            <person name="Hibbett D."/>
            <person name="Martinez A.T."/>
            <person name="Grigoriev I.V."/>
        </authorList>
    </citation>
    <scope>NUCLEOTIDE SEQUENCE</scope>
    <source>
        <strain evidence="3">CBS 247.69</strain>
    </source>
</reference>
<dbReference type="Pfam" id="PF06985">
    <property type="entry name" value="HET"/>
    <property type="match status" value="1"/>
</dbReference>
<dbReference type="Proteomes" id="UP000807353">
    <property type="component" value="Unassembled WGS sequence"/>
</dbReference>
<feature type="domain" description="Heterokaryon incompatibility" evidence="1">
    <location>
        <begin position="14"/>
        <end position="104"/>
    </location>
</feature>
<name>A0A9P6CAT2_9AGAR</name>
<comment type="caution">
    <text evidence="3">The sequence shown here is derived from an EMBL/GenBank/DDBJ whole genome shotgun (WGS) entry which is preliminary data.</text>
</comment>
<proteinExistence type="predicted"/>
<organism evidence="3 4">
    <name type="scientific">Collybia nuda</name>
    <dbReference type="NCBI Taxonomy" id="64659"/>
    <lineage>
        <taxon>Eukaryota</taxon>
        <taxon>Fungi</taxon>
        <taxon>Dikarya</taxon>
        <taxon>Basidiomycota</taxon>
        <taxon>Agaricomycotina</taxon>
        <taxon>Agaricomycetes</taxon>
        <taxon>Agaricomycetidae</taxon>
        <taxon>Agaricales</taxon>
        <taxon>Tricholomatineae</taxon>
        <taxon>Clitocybaceae</taxon>
        <taxon>Collybia</taxon>
    </lineage>
</organism>
<sequence>MELALLPRRKIPRYAILSHVWETEEVTFQDIANLNKAKRMRGYAKIIGACNTAKKNGIDYIWIDTCCINKESSTELSEAINSMYKWYGRAAVCYAYLSDVSSKDDHGDRHSTFTKSHWFTRGWTLQELIAPRKVIFLTTEWVDIGTKATLQESISLVTGISSEVIVGRKSLDDVPIAVRMSWAADRSTTQEEDAAYSLMGLFDVNMPLLYGEGRKAFIRLQLEIIKKSTDHSIFAWDEDILSSIDGGGLRGLLARSPAKFRGFGNVEKILVPAPDNDPPAHVSISETIPYSITNRGLSISLPIIKVYGRPGRQGWKV</sequence>
<evidence type="ECO:0000259" key="1">
    <source>
        <dbReference type="Pfam" id="PF06985"/>
    </source>
</evidence>
<dbReference type="PANTHER" id="PTHR10622">
    <property type="entry name" value="HET DOMAIN-CONTAINING PROTEIN"/>
    <property type="match status" value="1"/>
</dbReference>
<keyword evidence="4" id="KW-1185">Reference proteome</keyword>
<dbReference type="OrthoDB" id="2727312at2759"/>
<dbReference type="EMBL" id="MU150742">
    <property type="protein sequence ID" value="KAF9455350.1"/>
    <property type="molecule type" value="Genomic_DNA"/>
</dbReference>
<evidence type="ECO:0000313" key="3">
    <source>
        <dbReference type="EMBL" id="KAF9455350.1"/>
    </source>
</evidence>
<accession>A0A9P6CAT2</accession>
<dbReference type="Pfam" id="PF26640">
    <property type="entry name" value="DUF8212"/>
    <property type="match status" value="1"/>
</dbReference>